<dbReference type="SUPFAM" id="SSF89372">
    <property type="entry name" value="Fucose-specific lectin"/>
    <property type="match status" value="1"/>
</dbReference>
<accession>A0A345HW62</accession>
<dbReference type="EMBL" id="CP031194">
    <property type="protein sequence ID" value="AXG80936.1"/>
    <property type="molecule type" value="Genomic_DNA"/>
</dbReference>
<name>A0A345HW62_9ACTN</name>
<evidence type="ECO:0008006" key="3">
    <source>
        <dbReference type="Google" id="ProtNLM"/>
    </source>
</evidence>
<reference evidence="2" key="1">
    <citation type="submission" date="2018-07" db="EMBL/GenBank/DDBJ databases">
        <authorList>
            <person name="Zhao J."/>
        </authorList>
    </citation>
    <scope>NUCLEOTIDE SEQUENCE [LARGE SCALE GENOMIC DNA]</scope>
    <source>
        <strain evidence="2">GSSD-12</strain>
    </source>
</reference>
<sequence>MTTLPATTGWLLRGKDGRLTAYAPTAGGVLRWTEQRVGGPDWTGPELLAAEGLLPHVAIARSEAGFVHLLAVRKRPRAGGPDDTDLVHAVQFQTGRPLRDWFSLGNPHGKDMEKGAAIGLPSLIVDDTDSLQLFVRNANGGLSVKRQTVSGRWKAWGGANPKGKPLTGETAASLTDDGLVDLLVPADGSLVRWFRGKSDSGLVRSDDEPAVRVESGTLIAERTGPGRLTHFWRDADDGGVRAWRPGKEPVPLGGRGVGPPAALRTSVDGHDCVILAQCGTDGRTGIAAYPTEDEAAGLNWTRIGDRCVGAPALALDGTGRVVLAAMGEDGALRVARQKAEPGLALEAWTRI</sequence>
<organism evidence="1 2">
    <name type="scientific">Streptomyces paludis</name>
    <dbReference type="NCBI Taxonomy" id="2282738"/>
    <lineage>
        <taxon>Bacteria</taxon>
        <taxon>Bacillati</taxon>
        <taxon>Actinomycetota</taxon>
        <taxon>Actinomycetes</taxon>
        <taxon>Kitasatosporales</taxon>
        <taxon>Streptomycetaceae</taxon>
        <taxon>Streptomyces</taxon>
    </lineage>
</organism>
<gene>
    <name evidence="1" type="ORF">DVK44_28385</name>
</gene>
<protein>
    <recommendedName>
        <fullName evidence="3">Exo-alpha-sialidase</fullName>
    </recommendedName>
</protein>
<dbReference type="Proteomes" id="UP000253868">
    <property type="component" value="Chromosome"/>
</dbReference>
<dbReference type="KEGG" id="spad:DVK44_28385"/>
<evidence type="ECO:0000313" key="1">
    <source>
        <dbReference type="EMBL" id="AXG80936.1"/>
    </source>
</evidence>
<dbReference type="AlphaFoldDB" id="A0A345HW62"/>
<proteinExistence type="predicted"/>
<keyword evidence="2" id="KW-1185">Reference proteome</keyword>
<dbReference type="RefSeq" id="WP_114663231.1">
    <property type="nucleotide sequence ID" value="NZ_CP031194.1"/>
</dbReference>
<evidence type="ECO:0000313" key="2">
    <source>
        <dbReference type="Proteomes" id="UP000253868"/>
    </source>
</evidence>
<dbReference type="OrthoDB" id="4307815at2"/>